<evidence type="ECO:0000256" key="4">
    <source>
        <dbReference type="ARBA" id="ARBA00023163"/>
    </source>
</evidence>
<feature type="compositionally biased region" description="Basic and acidic residues" evidence="6">
    <location>
        <begin position="177"/>
        <end position="202"/>
    </location>
</feature>
<keyword evidence="4" id="KW-0804">Transcription</keyword>
<evidence type="ECO:0008006" key="10">
    <source>
        <dbReference type="Google" id="ProtNLM"/>
    </source>
</evidence>
<reference evidence="9" key="2">
    <citation type="submission" date="2023-07" db="EMBL/GenBank/DDBJ databases">
        <title>A draft genome of Kazachstania heterogenica Y-27499.</title>
        <authorList>
            <person name="Donic C."/>
            <person name="Kralova J.S."/>
            <person name="Fidel L."/>
            <person name="Ben-Dor S."/>
            <person name="Jung S."/>
        </authorList>
    </citation>
    <scope>NUCLEOTIDE SEQUENCE [LARGE SCALE GENOMIC DNA]</scope>
    <source>
        <strain evidence="9">Y27499</strain>
    </source>
</reference>
<feature type="compositionally biased region" description="Basic and acidic residues" evidence="6">
    <location>
        <begin position="94"/>
        <end position="132"/>
    </location>
</feature>
<dbReference type="InterPro" id="IPR013907">
    <property type="entry name" value="Sds3"/>
</dbReference>
<comment type="caution">
    <text evidence="8">The sequence shown here is derived from an EMBL/GenBank/DDBJ whole genome shotgun (WGS) entry which is preliminary data.</text>
</comment>
<reference evidence="8" key="1">
    <citation type="submission" date="2023-06" db="EMBL/GenBank/DDBJ databases">
        <title>A draft genome of Kazachstania heterogenica Y-27499.</title>
        <authorList>
            <person name="Donic C."/>
            <person name="Kralova J.S."/>
            <person name="Fidel L."/>
            <person name="Ben-Dor S."/>
            <person name="Jung S."/>
        </authorList>
    </citation>
    <scope>NUCLEOTIDE SEQUENCE</scope>
    <source>
        <strain evidence="8 9">Y27499</strain>
    </source>
</reference>
<feature type="compositionally biased region" description="Basic and acidic residues" evidence="6">
    <location>
        <begin position="242"/>
        <end position="255"/>
    </location>
</feature>
<dbReference type="AlphaFoldDB" id="A0AAN7WPR0"/>
<dbReference type="GO" id="GO:0005654">
    <property type="term" value="C:nucleoplasm"/>
    <property type="evidence" value="ECO:0007669"/>
    <property type="project" value="UniProtKB-ARBA"/>
</dbReference>
<evidence type="ECO:0000313" key="7">
    <source>
        <dbReference type="EMBL" id="KAK5778735.1"/>
    </source>
</evidence>
<sequence length="514" mass="59517">MIEDQEKLDNVPDLEDTNHSRDEDEESALTILDANEPIGNINLSEYCISSDADTEKMESDIMNEEEEFHPKLSKLLEDIEIKERQNSVGGSQQNEKEQEKEQEQDAKLAIKHHLEDDNSENKDDPSNKKVKLETSYMSKQSVSTDSSQSPIKSPENNPNLQLLSLPQKTPSLEDGDKEQKIKIDKAEETKESVKTEKLDPKDGLNVAGKEVEEEEEEADQEEDADEDEDEEDEQEVAEDENDGSKVSKEKDEKPKQTMPSPMELENRRLEAMDDIINIEYKFAELRQRLYENKLIKLELELQMCLEGSHPELRGYYEKIVSIRDYKLKRAYQRQKYELQCIDRETRATRTMIHQDFYKKVSDLKRDLLTSTTKEWYDINKERRGMDNVVPEVSYHVPIKIANKTLSCITGYAGAAQQRLPGEPLSEDLECENIKFRYRHNPVDKLEVIVDRMRLNNALSDLEGLKRYYGGFPGAPALNGLRDSEIVEDFQELHLLLQQQQTQSQDELSKMTNFN</sequence>
<feature type="compositionally biased region" description="Low complexity" evidence="6">
    <location>
        <begin position="138"/>
        <end position="167"/>
    </location>
</feature>
<dbReference type="SMART" id="SM01401">
    <property type="entry name" value="Sds3"/>
    <property type="match status" value="1"/>
</dbReference>
<feature type="compositionally biased region" description="Acidic residues" evidence="6">
    <location>
        <begin position="211"/>
        <end position="241"/>
    </location>
</feature>
<dbReference type="Proteomes" id="UP001306508">
    <property type="component" value="Unassembled WGS sequence"/>
</dbReference>
<keyword evidence="9" id="KW-1185">Reference proteome</keyword>
<evidence type="ECO:0000313" key="9">
    <source>
        <dbReference type="Proteomes" id="UP001306508"/>
    </source>
</evidence>
<dbReference type="PANTHER" id="PTHR21964">
    <property type="entry name" value="BREAST CANCER METASTASIS-SUPPRESSOR 1"/>
    <property type="match status" value="1"/>
</dbReference>
<evidence type="ECO:0000256" key="6">
    <source>
        <dbReference type="SAM" id="MobiDB-lite"/>
    </source>
</evidence>
<feature type="region of interest" description="Disordered" evidence="6">
    <location>
        <begin position="1"/>
        <end position="42"/>
    </location>
</feature>
<evidence type="ECO:0000256" key="1">
    <source>
        <dbReference type="ARBA" id="ARBA00004123"/>
    </source>
</evidence>
<evidence type="ECO:0000256" key="2">
    <source>
        <dbReference type="ARBA" id="ARBA00022491"/>
    </source>
</evidence>
<evidence type="ECO:0000256" key="3">
    <source>
        <dbReference type="ARBA" id="ARBA00023015"/>
    </source>
</evidence>
<keyword evidence="5" id="KW-0539">Nucleus</keyword>
<organism evidence="8 9">
    <name type="scientific">Arxiozyma heterogenica</name>
    <dbReference type="NCBI Taxonomy" id="278026"/>
    <lineage>
        <taxon>Eukaryota</taxon>
        <taxon>Fungi</taxon>
        <taxon>Dikarya</taxon>
        <taxon>Ascomycota</taxon>
        <taxon>Saccharomycotina</taxon>
        <taxon>Saccharomycetes</taxon>
        <taxon>Saccharomycetales</taxon>
        <taxon>Saccharomycetaceae</taxon>
        <taxon>Arxiozyma</taxon>
    </lineage>
</organism>
<name>A0AAN7WPR0_9SACH</name>
<evidence type="ECO:0000256" key="5">
    <source>
        <dbReference type="ARBA" id="ARBA00023242"/>
    </source>
</evidence>
<feature type="region of interest" description="Disordered" evidence="6">
    <location>
        <begin position="54"/>
        <end position="266"/>
    </location>
</feature>
<keyword evidence="3" id="KW-0805">Transcription regulation</keyword>
<dbReference type="EMBL" id="JAWIZZ010000053">
    <property type="protein sequence ID" value="KAK5778735.1"/>
    <property type="molecule type" value="Genomic_DNA"/>
</dbReference>
<dbReference type="GO" id="GO:0010468">
    <property type="term" value="P:regulation of gene expression"/>
    <property type="evidence" value="ECO:0007669"/>
    <property type="project" value="UniProtKB-ARBA"/>
</dbReference>
<accession>A0AAN7WPR0</accession>
<dbReference type="Pfam" id="PF08598">
    <property type="entry name" value="Sds3"/>
    <property type="match status" value="1"/>
</dbReference>
<dbReference type="EMBL" id="JAWIZZ010000002">
    <property type="protein sequence ID" value="KAK5782455.1"/>
    <property type="molecule type" value="Genomic_DNA"/>
</dbReference>
<keyword evidence="2" id="KW-0678">Repressor</keyword>
<protein>
    <recommendedName>
        <fullName evidence="10">Transcriptional regulatory protein DEP1</fullName>
    </recommendedName>
</protein>
<feature type="compositionally biased region" description="Basic and acidic residues" evidence="6">
    <location>
        <begin position="68"/>
        <end position="85"/>
    </location>
</feature>
<evidence type="ECO:0000313" key="8">
    <source>
        <dbReference type="EMBL" id="KAK5782455.1"/>
    </source>
</evidence>
<proteinExistence type="predicted"/>
<comment type="subcellular location">
    <subcellularLocation>
        <location evidence="1">Nucleus</location>
    </subcellularLocation>
</comment>
<gene>
    <name evidence="8" type="ORF">RI543_000008</name>
    <name evidence="7" type="ORF">RI543_004408</name>
</gene>
<feature type="compositionally biased region" description="Basic and acidic residues" evidence="6">
    <location>
        <begin position="1"/>
        <end position="22"/>
    </location>
</feature>
<dbReference type="Gene3D" id="1.20.5.1500">
    <property type="match status" value="1"/>
</dbReference>